<evidence type="ECO:0000313" key="3">
    <source>
        <dbReference type="Proteomes" id="UP000032027"/>
    </source>
</evidence>
<dbReference type="KEGG" id="nid:NPIRD3C_1408"/>
<dbReference type="STRING" id="1582439.NPIRD3C_1408"/>
<accession>A0A0C5C026</accession>
<gene>
    <name evidence="2" type="ORF">NPIRD3C_1408</name>
</gene>
<keyword evidence="1" id="KW-0472">Membrane</keyword>
<keyword evidence="1" id="KW-0812">Transmembrane</keyword>
<keyword evidence="1" id="KW-1133">Transmembrane helix</keyword>
<protein>
    <submittedName>
        <fullName evidence="2">Uncharacterized protein</fullName>
    </submittedName>
</protein>
<sequence length="39" mass="4205">MGRKTNFFILIPLAAFATLIIGAGMYMTLCKNALVSLPC</sequence>
<keyword evidence="3" id="KW-1185">Reference proteome</keyword>
<dbReference type="AlphaFoldDB" id="A0A0C5C026"/>
<evidence type="ECO:0000256" key="1">
    <source>
        <dbReference type="SAM" id="Phobius"/>
    </source>
</evidence>
<dbReference type="HOGENOM" id="CLU_219265_0_0_2"/>
<reference evidence="3" key="1">
    <citation type="submission" date="2015-02" db="EMBL/GenBank/DDBJ databases">
        <title>Characterization of two novel Thaumarchaeota isolated from the Northern Adriatic Sea.</title>
        <authorList>
            <person name="Bayer B."/>
            <person name="Vojvoda J."/>
            <person name="Offre P."/>
            <person name="Srivastava A."/>
            <person name="Elisabeth N."/>
            <person name="Garcia J.A.L."/>
            <person name="Schleper C."/>
            <person name="Herndl G.J."/>
        </authorList>
    </citation>
    <scope>NUCLEOTIDE SEQUENCE [LARGE SCALE GENOMIC DNA]</scope>
    <source>
        <strain evidence="3">D3C</strain>
    </source>
</reference>
<dbReference type="Proteomes" id="UP000032027">
    <property type="component" value="Chromosome"/>
</dbReference>
<reference evidence="2 3" key="2">
    <citation type="journal article" date="2016" name="ISME J.">
        <title>Physiological and genomic characterization of two novel marine thaumarchaeal strains indicates niche differentiation.</title>
        <authorList>
            <person name="Bayer B."/>
            <person name="Vojvoda J."/>
            <person name="Offre P."/>
            <person name="Alves R.J."/>
            <person name="Elisabeth N.H."/>
            <person name="Garcia J.A."/>
            <person name="Volland J.M."/>
            <person name="Srivastava A."/>
            <person name="Schleper C."/>
            <person name="Herndl G.J."/>
        </authorList>
    </citation>
    <scope>NUCLEOTIDE SEQUENCE [LARGE SCALE GENOMIC DNA]</scope>
    <source>
        <strain evidence="2 3">D3C</strain>
    </source>
</reference>
<feature type="transmembrane region" description="Helical" evidence="1">
    <location>
        <begin position="7"/>
        <end position="29"/>
    </location>
</feature>
<dbReference type="PATRIC" id="fig|1582439.9.peg.1455"/>
<organism evidence="2 3">
    <name type="scientific">Nitrosopumilus piranensis</name>
    <dbReference type="NCBI Taxonomy" id="1582439"/>
    <lineage>
        <taxon>Archaea</taxon>
        <taxon>Nitrososphaerota</taxon>
        <taxon>Nitrososphaeria</taxon>
        <taxon>Nitrosopumilales</taxon>
        <taxon>Nitrosopumilaceae</taxon>
        <taxon>Nitrosopumilus</taxon>
    </lineage>
</organism>
<name>A0A0C5C026_9ARCH</name>
<proteinExistence type="predicted"/>
<evidence type="ECO:0000313" key="2">
    <source>
        <dbReference type="EMBL" id="AJM92620.1"/>
    </source>
</evidence>
<reference evidence="2 3" key="3">
    <citation type="journal article" date="2019" name="Int. J. Syst. Evol. Microbiol.">
        <title>Nitrosopumilus adriaticus sp. nov. and Nitrosopumilus piranensis sp. nov., two ammonia-oxidizing archaea from the Adriatic Sea and members of the class Nitrososphaeria.</title>
        <authorList>
            <person name="Bayer B."/>
            <person name="Vojvoda J."/>
            <person name="Reinthaler T."/>
            <person name="Reyes C."/>
            <person name="Pinto M."/>
            <person name="Herndl G.J."/>
        </authorList>
    </citation>
    <scope>NUCLEOTIDE SEQUENCE [LARGE SCALE GENOMIC DNA]</scope>
    <source>
        <strain evidence="2 3">D3C</strain>
    </source>
</reference>
<dbReference type="EMBL" id="CP010868">
    <property type="protein sequence ID" value="AJM92620.1"/>
    <property type="molecule type" value="Genomic_DNA"/>
</dbReference>